<keyword evidence="3" id="KW-1185">Reference proteome</keyword>
<evidence type="ECO:0000313" key="2">
    <source>
        <dbReference type="EMBL" id="KNC25880.1"/>
    </source>
</evidence>
<evidence type="ECO:0000313" key="3">
    <source>
        <dbReference type="Proteomes" id="UP000037069"/>
    </source>
</evidence>
<keyword evidence="1" id="KW-0732">Signal</keyword>
<reference evidence="2 3" key="1">
    <citation type="journal article" date="2015" name="Nat. Commun.">
        <title>Lucilia cuprina genome unlocks parasitic fly biology to underpin future interventions.</title>
        <authorList>
            <person name="Anstead C.A."/>
            <person name="Korhonen P.K."/>
            <person name="Young N.D."/>
            <person name="Hall R.S."/>
            <person name="Jex A.R."/>
            <person name="Murali S.C."/>
            <person name="Hughes D.S."/>
            <person name="Lee S.F."/>
            <person name="Perry T."/>
            <person name="Stroehlein A.J."/>
            <person name="Ansell B.R."/>
            <person name="Breugelmans B."/>
            <person name="Hofmann A."/>
            <person name="Qu J."/>
            <person name="Dugan S."/>
            <person name="Lee S.L."/>
            <person name="Chao H."/>
            <person name="Dinh H."/>
            <person name="Han Y."/>
            <person name="Doddapaneni H.V."/>
            <person name="Worley K.C."/>
            <person name="Muzny D.M."/>
            <person name="Ioannidis P."/>
            <person name="Waterhouse R.M."/>
            <person name="Zdobnov E.M."/>
            <person name="James P.J."/>
            <person name="Bagnall N.H."/>
            <person name="Kotze A.C."/>
            <person name="Gibbs R.A."/>
            <person name="Richards S."/>
            <person name="Batterham P."/>
            <person name="Gasser R.B."/>
        </authorList>
    </citation>
    <scope>NUCLEOTIDE SEQUENCE [LARGE SCALE GENOMIC DNA]</scope>
    <source>
        <strain evidence="2 3">LS</strain>
        <tissue evidence="2">Full body</tissue>
    </source>
</reference>
<protein>
    <submittedName>
        <fullName evidence="2">Uncharacterized protein</fullName>
    </submittedName>
</protein>
<sequence>MKSFTVLILLAFIFGGVTQIYAAEDAVEDVAEVAAPVADAADPLADVADVAPVLEVVENVAKAVADAAQAAVDAAGESAPGAVVPSKIASEVINIIKDKIAAFRAALDDSKGAHPIFNIAQGLLRPKI</sequence>
<proteinExistence type="predicted"/>
<name>A0A0L0C0R4_LUCCU</name>
<accession>A0A0L0C0R4</accession>
<dbReference type="AlphaFoldDB" id="A0A0L0C0R4"/>
<comment type="caution">
    <text evidence="2">The sequence shown here is derived from an EMBL/GenBank/DDBJ whole genome shotgun (WGS) entry which is preliminary data.</text>
</comment>
<evidence type="ECO:0000256" key="1">
    <source>
        <dbReference type="SAM" id="SignalP"/>
    </source>
</evidence>
<dbReference type="Proteomes" id="UP000037069">
    <property type="component" value="Unassembled WGS sequence"/>
</dbReference>
<dbReference type="EMBL" id="JRES01001065">
    <property type="protein sequence ID" value="KNC25880.1"/>
    <property type="molecule type" value="Genomic_DNA"/>
</dbReference>
<feature type="signal peptide" evidence="1">
    <location>
        <begin position="1"/>
        <end position="22"/>
    </location>
</feature>
<organism evidence="2 3">
    <name type="scientific">Lucilia cuprina</name>
    <name type="common">Green bottle fly</name>
    <name type="synonym">Australian sheep blowfly</name>
    <dbReference type="NCBI Taxonomy" id="7375"/>
    <lineage>
        <taxon>Eukaryota</taxon>
        <taxon>Metazoa</taxon>
        <taxon>Ecdysozoa</taxon>
        <taxon>Arthropoda</taxon>
        <taxon>Hexapoda</taxon>
        <taxon>Insecta</taxon>
        <taxon>Pterygota</taxon>
        <taxon>Neoptera</taxon>
        <taxon>Endopterygota</taxon>
        <taxon>Diptera</taxon>
        <taxon>Brachycera</taxon>
        <taxon>Muscomorpha</taxon>
        <taxon>Oestroidea</taxon>
        <taxon>Calliphoridae</taxon>
        <taxon>Luciliinae</taxon>
        <taxon>Lucilia</taxon>
    </lineage>
</organism>
<feature type="chain" id="PRO_5005535570" evidence="1">
    <location>
        <begin position="23"/>
        <end position="128"/>
    </location>
</feature>
<gene>
    <name evidence="2" type="ORF">FF38_08167</name>
</gene>